<evidence type="ECO:0000313" key="2">
    <source>
        <dbReference type="Proteomes" id="UP000181898"/>
    </source>
</evidence>
<accession>A0A1L3JGK3</accession>
<proteinExistence type="predicted"/>
<dbReference type="KEGG" id="ten:LPB136_02210"/>
<dbReference type="CDD" id="cd08916">
    <property type="entry name" value="TrHb3_P"/>
    <property type="match status" value="1"/>
</dbReference>
<gene>
    <name evidence="1" type="ORF">LPB136_02210</name>
</gene>
<sequence length="133" mass="15884">MELKDIENREDVFLLVSTFYAKIKKDDFIGPIFLKAIPEPEWNPHLEKLTDFWETNLFFAKKYKGNPMKVHQKLDAENNYGITQKHFGKWLELWIVTLDELFYGEKAIKAKNNARNIAFMLFLKMFQHKPKTN</sequence>
<dbReference type="OrthoDB" id="25954at2"/>
<keyword evidence="2" id="KW-1185">Reference proteome</keyword>
<dbReference type="AlphaFoldDB" id="A0A1L3JGK3"/>
<dbReference type="EMBL" id="CP018155">
    <property type="protein sequence ID" value="APG64252.1"/>
    <property type="molecule type" value="Genomic_DNA"/>
</dbReference>
<evidence type="ECO:0000313" key="1">
    <source>
        <dbReference type="EMBL" id="APG64252.1"/>
    </source>
</evidence>
<protein>
    <submittedName>
        <fullName evidence="1">Globin</fullName>
    </submittedName>
</protein>
<dbReference type="GO" id="GO:0019825">
    <property type="term" value="F:oxygen binding"/>
    <property type="evidence" value="ECO:0007669"/>
    <property type="project" value="InterPro"/>
</dbReference>
<dbReference type="GO" id="GO:0020037">
    <property type="term" value="F:heme binding"/>
    <property type="evidence" value="ECO:0007669"/>
    <property type="project" value="InterPro"/>
</dbReference>
<dbReference type="SUPFAM" id="SSF46458">
    <property type="entry name" value="Globin-like"/>
    <property type="match status" value="1"/>
</dbReference>
<dbReference type="Gene3D" id="1.10.490.10">
    <property type="entry name" value="Globins"/>
    <property type="match status" value="1"/>
</dbReference>
<name>A0A1L3JGK3_9FLAO</name>
<dbReference type="RefSeq" id="WP_072554576.1">
    <property type="nucleotide sequence ID" value="NZ_CP018155.1"/>
</dbReference>
<dbReference type="InterPro" id="IPR012292">
    <property type="entry name" value="Globin/Proto"/>
</dbReference>
<reference evidence="1 2" key="1">
    <citation type="submission" date="2016-11" db="EMBL/GenBank/DDBJ databases">
        <title>Tenacibaculum sp. LPB0136, isolated from marine environment.</title>
        <authorList>
            <person name="Kim E."/>
            <person name="Yi H."/>
        </authorList>
    </citation>
    <scope>NUCLEOTIDE SEQUENCE [LARGE SCALE GENOMIC DNA]</scope>
    <source>
        <strain evidence="1 2">LPB0136</strain>
    </source>
</reference>
<dbReference type="InterPro" id="IPR009050">
    <property type="entry name" value="Globin-like_sf"/>
</dbReference>
<dbReference type="Proteomes" id="UP000181898">
    <property type="component" value="Chromosome"/>
</dbReference>
<dbReference type="STRING" id="1850252.LPB136_02210"/>
<organism evidence="1 2">
    <name type="scientific">Tenacibaculum todarodis</name>
    <dbReference type="NCBI Taxonomy" id="1850252"/>
    <lineage>
        <taxon>Bacteria</taxon>
        <taxon>Pseudomonadati</taxon>
        <taxon>Bacteroidota</taxon>
        <taxon>Flavobacteriia</taxon>
        <taxon>Flavobacteriales</taxon>
        <taxon>Flavobacteriaceae</taxon>
        <taxon>Tenacibaculum</taxon>
    </lineage>
</organism>